<proteinExistence type="predicted"/>
<keyword evidence="3" id="KW-0804">Transcription</keyword>
<organism evidence="5 6">
    <name type="scientific">Copranaerobaculum intestinale</name>
    <dbReference type="NCBI Taxonomy" id="2692629"/>
    <lineage>
        <taxon>Bacteria</taxon>
        <taxon>Bacillati</taxon>
        <taxon>Bacillota</taxon>
        <taxon>Erysipelotrichia</taxon>
        <taxon>Erysipelotrichales</taxon>
        <taxon>Erysipelotrichaceae</taxon>
        <taxon>Copranaerobaculum</taxon>
    </lineage>
</organism>
<evidence type="ECO:0000313" key="6">
    <source>
        <dbReference type="Proteomes" id="UP000434036"/>
    </source>
</evidence>
<accession>A0A6N8U7J9</accession>
<dbReference type="InterPro" id="IPR018062">
    <property type="entry name" value="HTH_AraC-typ_CS"/>
</dbReference>
<evidence type="ECO:0000256" key="1">
    <source>
        <dbReference type="ARBA" id="ARBA00023015"/>
    </source>
</evidence>
<dbReference type="InterPro" id="IPR018060">
    <property type="entry name" value="HTH_AraC"/>
</dbReference>
<protein>
    <submittedName>
        <fullName evidence="5">Helix-turn-helix domain-containing protein</fullName>
    </submittedName>
</protein>
<sequence length="473" mass="54361">MEWIEVIQGAINYIEDHLLEDINADEVAKQVYTSSAYFQKIFRIITGITFGEYVRSRRLSLAAEEIARGSMRIIDIASKYGYETPESFTKAFVRFHDMTPSAVRKSASRMRYFSPLRIQINIEGGTIMSRRLIPNVEKLYDTKTENYMFPSCMRSLMASLNEDEGYDFSFFAGVTGDLFNMTWLEPKWRYNDSYSNVCKDSQIPIRRAFDACGYAYSYHAHEEIITHKKEFTKRIMDSIDRGIPVLTFGIVGPPVCSIISGYAQDGDILIGWSQFTGETQDDEIFDHVFSSNYFQVKNDLHQSEALIFIGPKKANPSIAESIRKSLKNLIEIKKLESTDEIILGGKAFQAWADSLRCDELFQDEAMLEGALDTYRSCAVQVGTNLFYMDDYLKRAMTLCPDLKNFISHLAELFMKEKIAFDKVIEFQGGYFFEKDRHALLDKDFRYTLAEYVKAVGARYEDVISFVSSYPMIS</sequence>
<keyword evidence="1" id="KW-0805">Transcription regulation</keyword>
<dbReference type="AlphaFoldDB" id="A0A6N8U7J9"/>
<evidence type="ECO:0000256" key="3">
    <source>
        <dbReference type="ARBA" id="ARBA00023163"/>
    </source>
</evidence>
<gene>
    <name evidence="5" type="ORF">GSF08_00995</name>
</gene>
<dbReference type="SUPFAM" id="SSF46689">
    <property type="entry name" value="Homeodomain-like"/>
    <property type="match status" value="2"/>
</dbReference>
<dbReference type="PANTHER" id="PTHR47504">
    <property type="entry name" value="RIGHT ORIGIN-BINDING PROTEIN"/>
    <property type="match status" value="1"/>
</dbReference>
<keyword evidence="2" id="KW-0238">DNA-binding</keyword>
<dbReference type="PANTHER" id="PTHR47504:SF5">
    <property type="entry name" value="RIGHT ORIGIN-BINDING PROTEIN"/>
    <property type="match status" value="1"/>
</dbReference>
<dbReference type="EMBL" id="WUUQ01000001">
    <property type="protein sequence ID" value="MXQ72519.1"/>
    <property type="molecule type" value="Genomic_DNA"/>
</dbReference>
<dbReference type="Proteomes" id="UP000434036">
    <property type="component" value="Unassembled WGS sequence"/>
</dbReference>
<dbReference type="PROSITE" id="PS01124">
    <property type="entry name" value="HTH_ARAC_FAMILY_2"/>
    <property type="match status" value="1"/>
</dbReference>
<evidence type="ECO:0000259" key="4">
    <source>
        <dbReference type="PROSITE" id="PS01124"/>
    </source>
</evidence>
<dbReference type="Pfam" id="PF12833">
    <property type="entry name" value="HTH_18"/>
    <property type="match status" value="1"/>
</dbReference>
<dbReference type="SMART" id="SM00342">
    <property type="entry name" value="HTH_ARAC"/>
    <property type="match status" value="1"/>
</dbReference>
<dbReference type="GO" id="GO:0043565">
    <property type="term" value="F:sequence-specific DNA binding"/>
    <property type="evidence" value="ECO:0007669"/>
    <property type="project" value="InterPro"/>
</dbReference>
<dbReference type="InterPro" id="IPR050959">
    <property type="entry name" value="MarA-like"/>
</dbReference>
<evidence type="ECO:0000256" key="2">
    <source>
        <dbReference type="ARBA" id="ARBA00023125"/>
    </source>
</evidence>
<reference evidence="5 6" key="1">
    <citation type="submission" date="2019-12" db="EMBL/GenBank/DDBJ databases">
        <authorList>
            <person name="Yang R."/>
        </authorList>
    </citation>
    <scope>NUCLEOTIDE SEQUENCE [LARGE SCALE GENOMIC DNA]</scope>
    <source>
        <strain evidence="5 6">DONG20-135</strain>
    </source>
</reference>
<comment type="caution">
    <text evidence="5">The sequence shown here is derived from an EMBL/GenBank/DDBJ whole genome shotgun (WGS) entry which is preliminary data.</text>
</comment>
<dbReference type="PROSITE" id="PS00041">
    <property type="entry name" value="HTH_ARAC_FAMILY_1"/>
    <property type="match status" value="1"/>
</dbReference>
<feature type="domain" description="HTH araC/xylS-type" evidence="4">
    <location>
        <begin position="8"/>
        <end position="106"/>
    </location>
</feature>
<reference evidence="5 6" key="2">
    <citation type="submission" date="2020-01" db="EMBL/GenBank/DDBJ databases">
        <title>Clostridiaceae sp. nov. isolated from the gut of human by culturomics.</title>
        <authorList>
            <person name="Chang Y."/>
        </authorList>
    </citation>
    <scope>NUCLEOTIDE SEQUENCE [LARGE SCALE GENOMIC DNA]</scope>
    <source>
        <strain evidence="5 6">DONG20-135</strain>
    </source>
</reference>
<keyword evidence="6" id="KW-1185">Reference proteome</keyword>
<dbReference type="InterPro" id="IPR009057">
    <property type="entry name" value="Homeodomain-like_sf"/>
</dbReference>
<name>A0A6N8U7J9_9FIRM</name>
<evidence type="ECO:0000313" key="5">
    <source>
        <dbReference type="EMBL" id="MXQ72519.1"/>
    </source>
</evidence>
<dbReference type="Gene3D" id="1.10.10.60">
    <property type="entry name" value="Homeodomain-like"/>
    <property type="match status" value="2"/>
</dbReference>
<dbReference type="GO" id="GO:0003700">
    <property type="term" value="F:DNA-binding transcription factor activity"/>
    <property type="evidence" value="ECO:0007669"/>
    <property type="project" value="InterPro"/>
</dbReference>
<dbReference type="RefSeq" id="WP_160624011.1">
    <property type="nucleotide sequence ID" value="NZ_WUUQ01000001.1"/>
</dbReference>